<sequence>MNENIETLPPIYKAAIVQLEDDLNSTTHLEEKRNHILYFAEEYFLLYEYWFYVRHTDFNEFGVATNIITWTFEDILQKKLQENFRNAIKEAEKLLEIPCEALKEIYEIFLQYSTQPPTRSVIRKYKKALAIRAELFAMESNFEAFISVIEKLNDNELTITFFEYFLIANFTQKATWKYYITFLCNVDKKKMLMACKHYTRFFIEDTEMVTEYREKIKDSAKILNSVSFWMADTIDWEFKYGDEKFAYTMLEDYLNTISMYEEFKLPRTCLDQLYNYFSIFQIDLNKFHTVSSNLMQIFSVFEEWKTSADVDEIERKLYNKNNKVTVIFANFDNTLKQDFDFPTPMLRHALKNISLTLLQKLYQSCKYFFAIFKIPLCYRLVVGGSKTQYYEQSLQISDADYHKPKFQELIKRMKIVNCLQWNLTEDNLSIGDVIQKENISQIKYIFIQNKKISADKLVDLFI</sequence>
<name>A0AC34FA16_9BILA</name>
<dbReference type="WBParaSite" id="ES5_v2.g13828.t1">
    <property type="protein sequence ID" value="ES5_v2.g13828.t1"/>
    <property type="gene ID" value="ES5_v2.g13828"/>
</dbReference>
<evidence type="ECO:0000313" key="2">
    <source>
        <dbReference type="WBParaSite" id="ES5_v2.g13828.t1"/>
    </source>
</evidence>
<organism evidence="1 2">
    <name type="scientific">Panagrolaimus sp. ES5</name>
    <dbReference type="NCBI Taxonomy" id="591445"/>
    <lineage>
        <taxon>Eukaryota</taxon>
        <taxon>Metazoa</taxon>
        <taxon>Ecdysozoa</taxon>
        <taxon>Nematoda</taxon>
        <taxon>Chromadorea</taxon>
        <taxon>Rhabditida</taxon>
        <taxon>Tylenchina</taxon>
        <taxon>Panagrolaimomorpha</taxon>
        <taxon>Panagrolaimoidea</taxon>
        <taxon>Panagrolaimidae</taxon>
        <taxon>Panagrolaimus</taxon>
    </lineage>
</organism>
<reference evidence="2" key="1">
    <citation type="submission" date="2022-11" db="UniProtKB">
        <authorList>
            <consortium name="WormBaseParasite"/>
        </authorList>
    </citation>
    <scope>IDENTIFICATION</scope>
</reference>
<protein>
    <submittedName>
        <fullName evidence="2">Uncharacterized protein</fullName>
    </submittedName>
</protein>
<evidence type="ECO:0000313" key="1">
    <source>
        <dbReference type="Proteomes" id="UP000887579"/>
    </source>
</evidence>
<accession>A0AC34FA16</accession>
<proteinExistence type="predicted"/>
<dbReference type="Proteomes" id="UP000887579">
    <property type="component" value="Unplaced"/>
</dbReference>